<protein>
    <submittedName>
        <fullName evidence="4">Internalin-J</fullName>
    </submittedName>
</protein>
<keyword evidence="2" id="KW-0677">Repeat</keyword>
<sequence>MIVIMRKNYFLLFVCGLLFSFTNAMAAVGNGVIKFKTNTPIGQKMTIEMLIFDGLDEDGDTKDKDPNIGDNFSIDGASNISVAGMKVFFTVDAPEITIHGDADYLSMPAQGVTSIDLSKANELRELRVNENPITTIDLSKATNLSVVWASYCKELTTVNLENTQNLTAISLQGTQITALNLSNSPNIRTLNVGENQNLRTIDVTKLLFLEELWVNGNGIENLDVSENPNLERLECSQNSLTKLDVSHNPRIEFLSCWGNKLAGESMDKLIASLVKETEGNEREFCVYNKLYDKEHNSLTVKQATAVKERGWTPKQATGSMDLFTWKEFDGDDATGISNATMNSKDNGAWYDLNGRRIAQPVQKGIYIHGGKKIVVR</sequence>
<proteinExistence type="predicted"/>
<name>A0A379G9H0_9BACT</name>
<dbReference type="EMBL" id="UGTP01000003">
    <property type="protein sequence ID" value="SUC37669.1"/>
    <property type="molecule type" value="Genomic_DNA"/>
</dbReference>
<evidence type="ECO:0000313" key="4">
    <source>
        <dbReference type="EMBL" id="SUC37669.1"/>
    </source>
</evidence>
<dbReference type="Gene3D" id="3.80.10.10">
    <property type="entry name" value="Ribonuclease Inhibitor"/>
    <property type="match status" value="1"/>
</dbReference>
<keyword evidence="3" id="KW-0732">Signal</keyword>
<dbReference type="SUPFAM" id="SSF52058">
    <property type="entry name" value="L domain-like"/>
    <property type="match status" value="1"/>
</dbReference>
<gene>
    <name evidence="4" type="primary">inlJ_9</name>
    <name evidence="4" type="ORF">NCTC13043_02165</name>
</gene>
<dbReference type="InterPro" id="IPR052574">
    <property type="entry name" value="CDIRP"/>
</dbReference>
<evidence type="ECO:0000256" key="2">
    <source>
        <dbReference type="ARBA" id="ARBA00022737"/>
    </source>
</evidence>
<dbReference type="PANTHER" id="PTHR47566:SF1">
    <property type="entry name" value="PROTEIN NUD1"/>
    <property type="match status" value="1"/>
</dbReference>
<dbReference type="GeneID" id="78571798"/>
<evidence type="ECO:0000313" key="5">
    <source>
        <dbReference type="Proteomes" id="UP000254235"/>
    </source>
</evidence>
<reference evidence="4 5" key="1">
    <citation type="submission" date="2018-06" db="EMBL/GenBank/DDBJ databases">
        <authorList>
            <consortium name="Pathogen Informatics"/>
            <person name="Doyle S."/>
        </authorList>
    </citation>
    <scope>NUCLEOTIDE SEQUENCE [LARGE SCALE GENOMIC DNA]</scope>
    <source>
        <strain evidence="4 5">NCTC13043</strain>
    </source>
</reference>
<dbReference type="AlphaFoldDB" id="A0A379G9H0"/>
<feature type="chain" id="PRO_5016830377" evidence="3">
    <location>
        <begin position="27"/>
        <end position="376"/>
    </location>
</feature>
<dbReference type="Proteomes" id="UP000254235">
    <property type="component" value="Unassembled WGS sequence"/>
</dbReference>
<keyword evidence="1" id="KW-0433">Leucine-rich repeat</keyword>
<organism evidence="4 5">
    <name type="scientific">Prevotella pallens</name>
    <dbReference type="NCBI Taxonomy" id="60133"/>
    <lineage>
        <taxon>Bacteria</taxon>
        <taxon>Pseudomonadati</taxon>
        <taxon>Bacteroidota</taxon>
        <taxon>Bacteroidia</taxon>
        <taxon>Bacteroidales</taxon>
        <taxon>Prevotellaceae</taxon>
        <taxon>Prevotella</taxon>
    </lineage>
</organism>
<accession>A0A379G9H0</accession>
<evidence type="ECO:0000256" key="1">
    <source>
        <dbReference type="ARBA" id="ARBA00022614"/>
    </source>
</evidence>
<dbReference type="RefSeq" id="WP_245944639.1">
    <property type="nucleotide sequence ID" value="NZ_UGTP01000003.1"/>
</dbReference>
<dbReference type="GO" id="GO:0035591">
    <property type="term" value="F:signaling adaptor activity"/>
    <property type="evidence" value="ECO:0007669"/>
    <property type="project" value="TreeGrafter"/>
</dbReference>
<dbReference type="PANTHER" id="PTHR47566">
    <property type="match status" value="1"/>
</dbReference>
<feature type="signal peptide" evidence="3">
    <location>
        <begin position="1"/>
        <end position="26"/>
    </location>
</feature>
<evidence type="ECO:0000256" key="3">
    <source>
        <dbReference type="SAM" id="SignalP"/>
    </source>
</evidence>
<dbReference type="InterPro" id="IPR032675">
    <property type="entry name" value="LRR_dom_sf"/>
</dbReference>